<dbReference type="NCBIfam" id="NF041109">
    <property type="entry name" value="VF_TspB_C_term"/>
    <property type="match status" value="1"/>
</dbReference>
<proteinExistence type="predicted"/>
<feature type="signal peptide" evidence="3">
    <location>
        <begin position="1"/>
        <end position="22"/>
    </location>
</feature>
<keyword evidence="2" id="KW-1133">Transmembrane helix</keyword>
<sequence>MLRFVVMFLLCFVSVLSPNVYAGGGRTVLMFDSKGNITGSYVKGVGSPVERAQAQQTGVLEQKLVSMGFEPSAVVADATVSAVSNVVSAVAGTATAIGVAATAPAWVSVLAGAAVSAIVGTALNMAVGAAWKWLFNSDGSVTVSGASGGSGWSGGGSVNCTGSCSGVGAAAWTGIKNGQTVFVTSVVGPTVPGSGASYGPLAGHRVSAGSVAEVGYALQPYSCSQYPTGPIGGCSVSMQQVSGTTYYENQTLSYTDGRPNPTYTTQIDTFTITQQIYSGADCGTFLIDGLCASSSMLNGTTSLQNAAAQSHGSDTAPVSSEAVAALLNALWKQASQQSGYGGVPWNPANPVTSSDVDSWNSQNPSWVPDWADFTAPGGSSDAASNSNPGTGGFNLPQPQISTPGSGSGTGTGAGTGSGGTTVTTGASGVTVNVTNNVNVSMCDNVTGDVAACRGLGDTSGFSDSLFGSSFDASLQPFSVGGPVGQCPQPVSFVVLGQTLSFSYGPICSLASSLRPLVLALCALGAGFIVVMGIKS</sequence>
<evidence type="ECO:0008006" key="6">
    <source>
        <dbReference type="Google" id="ProtNLM"/>
    </source>
</evidence>
<feature type="compositionally biased region" description="Polar residues" evidence="1">
    <location>
        <begin position="349"/>
        <end position="365"/>
    </location>
</feature>
<keyword evidence="3" id="KW-0732">Signal</keyword>
<dbReference type="InterPro" id="IPR008708">
    <property type="entry name" value="Neisseria_TspB"/>
</dbReference>
<name>B1SX83_9BURK</name>
<dbReference type="PATRIC" id="fig|396597.7.peg.8426"/>
<evidence type="ECO:0000313" key="5">
    <source>
        <dbReference type="Proteomes" id="UP000004814"/>
    </source>
</evidence>
<keyword evidence="2" id="KW-0812">Transmembrane</keyword>
<evidence type="ECO:0000256" key="2">
    <source>
        <dbReference type="SAM" id="Phobius"/>
    </source>
</evidence>
<feature type="region of interest" description="Disordered" evidence="1">
    <location>
        <begin position="338"/>
        <end position="422"/>
    </location>
</feature>
<evidence type="ECO:0000256" key="1">
    <source>
        <dbReference type="SAM" id="MobiDB-lite"/>
    </source>
</evidence>
<dbReference type="Proteomes" id="UP000004814">
    <property type="component" value="Unassembled WGS sequence"/>
</dbReference>
<evidence type="ECO:0000256" key="3">
    <source>
        <dbReference type="SAM" id="SignalP"/>
    </source>
</evidence>
<reference evidence="4 5" key="1">
    <citation type="submission" date="2008-03" db="EMBL/GenBank/DDBJ databases">
        <title>Sequencing of the draft genome and assembly of Burkholderia ambifaria MEX-5.</title>
        <authorList>
            <consortium name="US DOE Joint Genome Institute (JGI-PGF)"/>
            <person name="Copeland A."/>
            <person name="Lucas S."/>
            <person name="Lapidus A."/>
            <person name="Glavina del Rio T."/>
            <person name="Dalin E."/>
            <person name="Tice H."/>
            <person name="Bruce D."/>
            <person name="Goodwin L."/>
            <person name="Pitluck S."/>
            <person name="Larimer F."/>
            <person name="Land M.L."/>
            <person name="Hauser L."/>
            <person name="Tiedje J."/>
            <person name="Richardson P."/>
        </authorList>
    </citation>
    <scope>NUCLEOTIDE SEQUENCE [LARGE SCALE GENOMIC DNA]</scope>
    <source>
        <strain evidence="4 5">MEX-5</strain>
    </source>
</reference>
<feature type="compositionally biased region" description="Gly residues" evidence="1">
    <location>
        <begin position="405"/>
        <end position="419"/>
    </location>
</feature>
<accession>B1SX83</accession>
<feature type="transmembrane region" description="Helical" evidence="2">
    <location>
        <begin position="516"/>
        <end position="533"/>
    </location>
</feature>
<gene>
    <name evidence="4" type="ORF">BamMEX5DRAFT_0149</name>
</gene>
<dbReference type="RefSeq" id="WP_006756208.1">
    <property type="nucleotide sequence ID" value="NZ_ABLK01000002.1"/>
</dbReference>
<keyword evidence="2" id="KW-0472">Membrane</keyword>
<organism evidence="4 5">
    <name type="scientific">Burkholderia ambifaria MEX-5</name>
    <dbReference type="NCBI Taxonomy" id="396597"/>
    <lineage>
        <taxon>Bacteria</taxon>
        <taxon>Pseudomonadati</taxon>
        <taxon>Pseudomonadota</taxon>
        <taxon>Betaproteobacteria</taxon>
        <taxon>Burkholderiales</taxon>
        <taxon>Burkholderiaceae</taxon>
        <taxon>Burkholderia</taxon>
        <taxon>Burkholderia cepacia complex</taxon>
    </lineage>
</organism>
<dbReference type="EMBL" id="ABLK01000002">
    <property type="protein sequence ID" value="EDT44134.1"/>
    <property type="molecule type" value="Genomic_DNA"/>
</dbReference>
<dbReference type="Pfam" id="PF05616">
    <property type="entry name" value="Neisseria_TspB"/>
    <property type="match status" value="1"/>
</dbReference>
<dbReference type="AlphaFoldDB" id="B1SX83"/>
<comment type="caution">
    <text evidence="4">The sequence shown here is derived from an EMBL/GenBank/DDBJ whole genome shotgun (WGS) entry which is preliminary data.</text>
</comment>
<protein>
    <recommendedName>
        <fullName evidence="6">TspB protein</fullName>
    </recommendedName>
</protein>
<evidence type="ECO:0000313" key="4">
    <source>
        <dbReference type="EMBL" id="EDT44134.1"/>
    </source>
</evidence>
<feature type="chain" id="PRO_5002770834" description="TspB protein" evidence="3">
    <location>
        <begin position="23"/>
        <end position="535"/>
    </location>
</feature>